<keyword evidence="3" id="KW-0269">Exonuclease</keyword>
<keyword evidence="3" id="KW-0378">Hydrolase</keyword>
<accession>A0A5E4MAW4</accession>
<keyword evidence="4" id="KW-1185">Reference proteome</keyword>
<proteinExistence type="predicted"/>
<dbReference type="OrthoDB" id="6630564at2759"/>
<dbReference type="Pfam" id="PF14529">
    <property type="entry name" value="Exo_endo_phos_2"/>
    <property type="match status" value="1"/>
</dbReference>
<evidence type="ECO:0000256" key="1">
    <source>
        <dbReference type="SAM" id="MobiDB-lite"/>
    </source>
</evidence>
<dbReference type="GO" id="GO:0004527">
    <property type="term" value="F:exonuclease activity"/>
    <property type="evidence" value="ECO:0007669"/>
    <property type="project" value="UniProtKB-KW"/>
</dbReference>
<keyword evidence="3" id="KW-0255">Endonuclease</keyword>
<dbReference type="InterPro" id="IPR005135">
    <property type="entry name" value="Endo/exonuclease/phosphatase"/>
</dbReference>
<organism evidence="3 4">
    <name type="scientific">Cinara cedri</name>
    <dbReference type="NCBI Taxonomy" id="506608"/>
    <lineage>
        <taxon>Eukaryota</taxon>
        <taxon>Metazoa</taxon>
        <taxon>Ecdysozoa</taxon>
        <taxon>Arthropoda</taxon>
        <taxon>Hexapoda</taxon>
        <taxon>Insecta</taxon>
        <taxon>Pterygota</taxon>
        <taxon>Neoptera</taxon>
        <taxon>Paraneoptera</taxon>
        <taxon>Hemiptera</taxon>
        <taxon>Sternorrhyncha</taxon>
        <taxon>Aphidomorpha</taxon>
        <taxon>Aphidoidea</taxon>
        <taxon>Aphididae</taxon>
        <taxon>Lachninae</taxon>
        <taxon>Cinara</taxon>
    </lineage>
</organism>
<name>A0A5E4MAW4_9HEMI</name>
<gene>
    <name evidence="3" type="ORF">CINCED_3A013668</name>
</gene>
<feature type="region of interest" description="Disordered" evidence="1">
    <location>
        <begin position="1"/>
        <end position="23"/>
    </location>
</feature>
<dbReference type="Gene3D" id="3.60.10.10">
    <property type="entry name" value="Endonuclease/exonuclease/phosphatase"/>
    <property type="match status" value="1"/>
</dbReference>
<feature type="domain" description="Endonuclease/exonuclease/phosphatase" evidence="2">
    <location>
        <begin position="34"/>
        <end position="116"/>
    </location>
</feature>
<protein>
    <submittedName>
        <fullName evidence="3">Endonuclease/exonuclease/phosphatase</fullName>
    </submittedName>
</protein>
<sequence>MVEEILAEKEGDETANGGRNGYQNHFTNSSIEVFNDFLERLKASIRQSELPVMVAGDFNFKSASWNSPIEAARRVFQADLMASLDMIACNQGGSPTFVRGNSGTFIDVTFVQLELADGVNG</sequence>
<evidence type="ECO:0000313" key="3">
    <source>
        <dbReference type="EMBL" id="VVC27035.1"/>
    </source>
</evidence>
<feature type="compositionally biased region" description="Acidic residues" evidence="1">
    <location>
        <begin position="1"/>
        <end position="13"/>
    </location>
</feature>
<dbReference type="AlphaFoldDB" id="A0A5E4MAW4"/>
<dbReference type="GO" id="GO:0004519">
    <property type="term" value="F:endonuclease activity"/>
    <property type="evidence" value="ECO:0007669"/>
    <property type="project" value="UniProtKB-KW"/>
</dbReference>
<reference evidence="3 4" key="1">
    <citation type="submission" date="2019-08" db="EMBL/GenBank/DDBJ databases">
        <authorList>
            <person name="Alioto T."/>
            <person name="Alioto T."/>
            <person name="Gomez Garrido J."/>
        </authorList>
    </citation>
    <scope>NUCLEOTIDE SEQUENCE [LARGE SCALE GENOMIC DNA]</scope>
</reference>
<evidence type="ECO:0000259" key="2">
    <source>
        <dbReference type="Pfam" id="PF14529"/>
    </source>
</evidence>
<keyword evidence="3" id="KW-0540">Nuclease</keyword>
<dbReference type="InterPro" id="IPR036691">
    <property type="entry name" value="Endo/exonu/phosph_ase_sf"/>
</dbReference>
<evidence type="ECO:0000313" key="4">
    <source>
        <dbReference type="Proteomes" id="UP000325440"/>
    </source>
</evidence>
<dbReference type="EMBL" id="CABPRJ010000058">
    <property type="protein sequence ID" value="VVC27035.1"/>
    <property type="molecule type" value="Genomic_DNA"/>
</dbReference>
<dbReference type="Proteomes" id="UP000325440">
    <property type="component" value="Unassembled WGS sequence"/>
</dbReference>
<dbReference type="SUPFAM" id="SSF56219">
    <property type="entry name" value="DNase I-like"/>
    <property type="match status" value="1"/>
</dbReference>